<protein>
    <recommendedName>
        <fullName evidence="3">Endonuclease/exonuclease/phosphatase domain-containing protein</fullName>
    </recommendedName>
</protein>
<keyword evidence="2" id="KW-1185">Reference proteome</keyword>
<comment type="caution">
    <text evidence="1">The sequence shown here is derived from an EMBL/GenBank/DDBJ whole genome shotgun (WGS) entry which is preliminary data.</text>
</comment>
<organism evidence="1 2">
    <name type="scientific">Pleurodeles waltl</name>
    <name type="common">Iberian ribbed newt</name>
    <dbReference type="NCBI Taxonomy" id="8319"/>
    <lineage>
        <taxon>Eukaryota</taxon>
        <taxon>Metazoa</taxon>
        <taxon>Chordata</taxon>
        <taxon>Craniata</taxon>
        <taxon>Vertebrata</taxon>
        <taxon>Euteleostomi</taxon>
        <taxon>Amphibia</taxon>
        <taxon>Batrachia</taxon>
        <taxon>Caudata</taxon>
        <taxon>Salamandroidea</taxon>
        <taxon>Salamandridae</taxon>
        <taxon>Pleurodelinae</taxon>
        <taxon>Pleurodeles</taxon>
    </lineage>
</organism>
<dbReference type="Gene3D" id="3.60.10.10">
    <property type="entry name" value="Endonuclease/exonuclease/phosphatase"/>
    <property type="match status" value="1"/>
</dbReference>
<reference evidence="1" key="1">
    <citation type="journal article" date="2022" name="bioRxiv">
        <title>Sequencing and chromosome-scale assembly of the giantPleurodeles waltlgenome.</title>
        <authorList>
            <person name="Brown T."/>
            <person name="Elewa A."/>
            <person name="Iarovenko S."/>
            <person name="Subramanian E."/>
            <person name="Araus A.J."/>
            <person name="Petzold A."/>
            <person name="Susuki M."/>
            <person name="Suzuki K.-i.T."/>
            <person name="Hayashi T."/>
            <person name="Toyoda A."/>
            <person name="Oliveira C."/>
            <person name="Osipova E."/>
            <person name="Leigh N.D."/>
            <person name="Simon A."/>
            <person name="Yun M.H."/>
        </authorList>
    </citation>
    <scope>NUCLEOTIDE SEQUENCE</scope>
    <source>
        <strain evidence="1">20211129_DDA</strain>
        <tissue evidence="1">Liver</tissue>
    </source>
</reference>
<accession>A0AAV7NHY1</accession>
<evidence type="ECO:0008006" key="3">
    <source>
        <dbReference type="Google" id="ProtNLM"/>
    </source>
</evidence>
<dbReference type="AlphaFoldDB" id="A0AAV7NHY1"/>
<sequence length="99" mass="11060">MDKLCRLASVYGPNSNDPEYFSEVWRLIESFGGGTVLWGGDFNVTLDPILDRESSARTQRTSAARVLSAIKDDASLVDLWRMKHPGIREGTCVIYVHNS</sequence>
<proteinExistence type="predicted"/>
<evidence type="ECO:0000313" key="1">
    <source>
        <dbReference type="EMBL" id="KAJ1115703.1"/>
    </source>
</evidence>
<dbReference type="InterPro" id="IPR036691">
    <property type="entry name" value="Endo/exonu/phosph_ase_sf"/>
</dbReference>
<gene>
    <name evidence="1" type="ORF">NDU88_003925</name>
</gene>
<dbReference type="SUPFAM" id="SSF56219">
    <property type="entry name" value="DNase I-like"/>
    <property type="match status" value="1"/>
</dbReference>
<dbReference type="EMBL" id="JANPWB010000012">
    <property type="protein sequence ID" value="KAJ1115703.1"/>
    <property type="molecule type" value="Genomic_DNA"/>
</dbReference>
<name>A0AAV7NHY1_PLEWA</name>
<evidence type="ECO:0000313" key="2">
    <source>
        <dbReference type="Proteomes" id="UP001066276"/>
    </source>
</evidence>
<dbReference type="Proteomes" id="UP001066276">
    <property type="component" value="Chromosome 8"/>
</dbReference>